<protein>
    <recommendedName>
        <fullName evidence="8">Alpha-L-arabinofuranosidase</fullName>
        <ecNumber evidence="8">3.2.1.55</ecNumber>
    </recommendedName>
</protein>
<evidence type="ECO:0000256" key="3">
    <source>
        <dbReference type="ARBA" id="ARBA00007396"/>
    </source>
</evidence>
<evidence type="ECO:0000313" key="11">
    <source>
        <dbReference type="Proteomes" id="UP001211907"/>
    </source>
</evidence>
<dbReference type="GO" id="GO:0046373">
    <property type="term" value="P:L-arabinose metabolic process"/>
    <property type="evidence" value="ECO:0007669"/>
    <property type="project" value="UniProtKB-UniRule"/>
</dbReference>
<dbReference type="InterPro" id="IPR005193">
    <property type="entry name" value="GH62_arabinosidase"/>
</dbReference>
<dbReference type="InterPro" id="IPR023296">
    <property type="entry name" value="Glyco_hydro_beta-prop_sf"/>
</dbReference>
<evidence type="ECO:0000256" key="2">
    <source>
        <dbReference type="ARBA" id="ARBA00004613"/>
    </source>
</evidence>
<feature type="non-terminal residue" evidence="10">
    <location>
        <position position="1"/>
    </location>
</feature>
<dbReference type="PROSITE" id="PS51164">
    <property type="entry name" value="CBM1_2"/>
    <property type="match status" value="1"/>
</dbReference>
<keyword evidence="7 8" id="KW-0326">Glycosidase</keyword>
<evidence type="ECO:0000256" key="6">
    <source>
        <dbReference type="ARBA" id="ARBA00022801"/>
    </source>
</evidence>
<keyword evidence="11" id="KW-1185">Reference proteome</keyword>
<dbReference type="EC" id="3.2.1.55" evidence="8"/>
<dbReference type="Pfam" id="PF00734">
    <property type="entry name" value="CBM_1"/>
    <property type="match status" value="1"/>
</dbReference>
<dbReference type="InterPro" id="IPR035971">
    <property type="entry name" value="CBD_sf"/>
</dbReference>
<dbReference type="Proteomes" id="UP001211907">
    <property type="component" value="Unassembled WGS sequence"/>
</dbReference>
<dbReference type="AlphaFoldDB" id="A0AAD5T4L0"/>
<proteinExistence type="inferred from homology"/>
<evidence type="ECO:0000313" key="10">
    <source>
        <dbReference type="EMBL" id="KAJ3124705.1"/>
    </source>
</evidence>
<accession>A0AAD5T4L0</accession>
<dbReference type="EMBL" id="JADGJH010000655">
    <property type="protein sequence ID" value="KAJ3124705.1"/>
    <property type="molecule type" value="Genomic_DNA"/>
</dbReference>
<keyword evidence="6 8" id="KW-0378">Hydrolase</keyword>
<dbReference type="Gene3D" id="2.115.10.20">
    <property type="entry name" value="Glycosyl hydrolase domain, family 43"/>
    <property type="match status" value="1"/>
</dbReference>
<comment type="subcellular location">
    <subcellularLocation>
        <location evidence="2 8">Secreted</location>
    </subcellularLocation>
</comment>
<evidence type="ECO:0000256" key="5">
    <source>
        <dbReference type="ARBA" id="ARBA00022729"/>
    </source>
</evidence>
<name>A0AAD5T4L0_9FUNG</name>
<dbReference type="GO" id="GO:0045493">
    <property type="term" value="P:xylan catabolic process"/>
    <property type="evidence" value="ECO:0007669"/>
    <property type="project" value="UniProtKB-UniRule"/>
</dbReference>
<dbReference type="SMART" id="SM00236">
    <property type="entry name" value="fCBD"/>
    <property type="match status" value="1"/>
</dbReference>
<dbReference type="InterPro" id="IPR000254">
    <property type="entry name" value="CBD"/>
</dbReference>
<dbReference type="Pfam" id="PF03664">
    <property type="entry name" value="Glyco_hydro_62"/>
    <property type="match status" value="1"/>
</dbReference>
<dbReference type="GO" id="GO:0030248">
    <property type="term" value="F:cellulose binding"/>
    <property type="evidence" value="ECO:0007669"/>
    <property type="project" value="InterPro"/>
</dbReference>
<dbReference type="SUPFAM" id="SSF57180">
    <property type="entry name" value="Cellulose-binding domain"/>
    <property type="match status" value="1"/>
</dbReference>
<comment type="caution">
    <text evidence="10">The sequence shown here is derived from an EMBL/GenBank/DDBJ whole genome shotgun (WGS) entry which is preliminary data.</text>
</comment>
<reference evidence="10" key="1">
    <citation type="submission" date="2020-05" db="EMBL/GenBank/DDBJ databases">
        <title>Phylogenomic resolution of chytrid fungi.</title>
        <authorList>
            <person name="Stajich J.E."/>
            <person name="Amses K."/>
            <person name="Simmons R."/>
            <person name="Seto K."/>
            <person name="Myers J."/>
            <person name="Bonds A."/>
            <person name="Quandt C.A."/>
            <person name="Barry K."/>
            <person name="Liu P."/>
            <person name="Grigoriev I."/>
            <person name="Longcore J.E."/>
            <person name="James T.Y."/>
        </authorList>
    </citation>
    <scope>NUCLEOTIDE SEQUENCE</scope>
    <source>
        <strain evidence="10">JEL0513</strain>
    </source>
</reference>
<evidence type="ECO:0000256" key="4">
    <source>
        <dbReference type="ARBA" id="ARBA00022525"/>
    </source>
</evidence>
<evidence type="ECO:0000256" key="8">
    <source>
        <dbReference type="RuleBase" id="RU368117"/>
    </source>
</evidence>
<evidence type="ECO:0000256" key="1">
    <source>
        <dbReference type="ARBA" id="ARBA00001462"/>
    </source>
</evidence>
<keyword evidence="5 8" id="KW-0732">Signal</keyword>
<comment type="similarity">
    <text evidence="3 8">Belongs to the glycosyl hydrolase 62 family.</text>
</comment>
<dbReference type="GO" id="GO:0005576">
    <property type="term" value="C:extracellular region"/>
    <property type="evidence" value="ECO:0007669"/>
    <property type="project" value="UniProtKB-SubCell"/>
</dbReference>
<comment type="catalytic activity">
    <reaction evidence="1 8">
        <text>Hydrolysis of terminal non-reducing alpha-L-arabinofuranoside residues in alpha-L-arabinosides.</text>
        <dbReference type="EC" id="3.2.1.55"/>
    </reaction>
</comment>
<gene>
    <name evidence="10" type="ORF">HK100_011142</name>
</gene>
<feature type="domain" description="CBM1" evidence="9">
    <location>
        <begin position="364"/>
        <end position="400"/>
    </location>
</feature>
<keyword evidence="4 8" id="KW-0964">Secreted</keyword>
<organism evidence="10 11">
    <name type="scientific">Physocladia obscura</name>
    <dbReference type="NCBI Taxonomy" id="109957"/>
    <lineage>
        <taxon>Eukaryota</taxon>
        <taxon>Fungi</taxon>
        <taxon>Fungi incertae sedis</taxon>
        <taxon>Chytridiomycota</taxon>
        <taxon>Chytridiomycota incertae sedis</taxon>
        <taxon>Chytridiomycetes</taxon>
        <taxon>Chytridiales</taxon>
        <taxon>Chytriomycetaceae</taxon>
        <taxon>Physocladia</taxon>
    </lineage>
</organism>
<dbReference type="PANTHER" id="PTHR40631:SF2">
    <property type="entry name" value="ALPHA-L-ARABINOFURANOSIDASE"/>
    <property type="match status" value="1"/>
</dbReference>
<sequence>VYGVSLPSSFSWTSSSVLISPQPDSIHPNPTSVKDPTIVYYNGVYHSYFTIYNNGYTMGYTNFTDFSVASQSKIYYMDQTASMNGFPYKCAPQLFYFEPHALWYLIFQSPNPTFSTNTNPGNPQGWSTPKYMIDTLPSTAAGWIDFFNICDASTCHLFWSDDLGAWYHTPTAIGSFPYGWGATTTAFAGTESSSFEASFVYAIEGQSGYIAGIEGFDSTGTRKYGLFTANNLAGPWTSFNPLFASKNNVVFPSGVTQWASGVSHGELIRTNVNQTPTVDLCDLKFFYQGIPAGSNQAYNDLPYKIGLLTSTTNFGSICSNSATTTTTTTATTKTTGTAASTTAKITTTTTTKVATTTTVGSGSSCSAKYGQCAGNGWTGATCCATGSTCTYSNPYYSQCL</sequence>
<comment type="function">
    <text evidence="8">Alpha-L-arabinofuranosidase involved in the hydrolysis of xylan, a major structural heterogeneous polysaccharide found in plant biomass representing the second most abundant polysaccharide in the biosphere, after cellulose.</text>
</comment>
<evidence type="ECO:0000256" key="7">
    <source>
        <dbReference type="ARBA" id="ARBA00023295"/>
    </source>
</evidence>
<dbReference type="SUPFAM" id="SSF75005">
    <property type="entry name" value="Arabinanase/levansucrase/invertase"/>
    <property type="match status" value="1"/>
</dbReference>
<evidence type="ECO:0000259" key="9">
    <source>
        <dbReference type="PROSITE" id="PS51164"/>
    </source>
</evidence>
<dbReference type="PANTHER" id="PTHR40631">
    <property type="entry name" value="ALPHA-L-ARABINOFURANOSIDASE AXHA-2-RELATED"/>
    <property type="match status" value="1"/>
</dbReference>
<dbReference type="GO" id="GO:0046556">
    <property type="term" value="F:alpha-L-arabinofuranosidase activity"/>
    <property type="evidence" value="ECO:0007669"/>
    <property type="project" value="UniProtKB-UniRule"/>
</dbReference>